<dbReference type="InterPro" id="IPR016035">
    <property type="entry name" value="Acyl_Trfase/lysoPLipase"/>
</dbReference>
<protein>
    <submittedName>
        <fullName evidence="5">Patatin</fullName>
    </submittedName>
</protein>
<dbReference type="InterPro" id="IPR002641">
    <property type="entry name" value="PNPLA_dom"/>
</dbReference>
<evidence type="ECO:0000259" key="4">
    <source>
        <dbReference type="PROSITE" id="PS51635"/>
    </source>
</evidence>
<gene>
    <name evidence="5" type="ORF">MNBD_GAMMA22-919</name>
</gene>
<name>A0A3B1AGN3_9ZZZZ</name>
<keyword evidence="3" id="KW-0443">Lipid metabolism</keyword>
<dbReference type="PROSITE" id="PS51635">
    <property type="entry name" value="PNPLA"/>
    <property type="match status" value="1"/>
</dbReference>
<evidence type="ECO:0000256" key="3">
    <source>
        <dbReference type="ARBA" id="ARBA00023098"/>
    </source>
</evidence>
<sequence length="387" mass="43090">MVKKNNNTEKAKIGIVMMGGGARAAYQVGVLRAIVDMRPKNSPSPFDIISGTSAGAINAVSLACAASNYQLAVMRINHVWRNFQIDHVFRGDMRGIFLTILKWMGIKIFSFSKTSNPLYLLDRKPLSELLNKHLKFDDIQKSIDNGHIQAISVTASGYTSGQSVTFYQAAHGIKRWVRSRRVGCRENITLAHLMASSAIPLMFAPVRINREFFGDGSMRQMAPLSAALHLGSDRILVIGNRDELVEPSNRDDNAEKPSLSQIAGHVMNSIFLDSLEADIERLERINKTVSLIPDSILKQKDIGLRKVESLLISPSEDLGDMAQPYVSKLPFTLRLLLGNVGSKKDQGSSLVSYLMFQKDYCRSLIRLGYKDAMAQRDKIEYLLRDGD</sequence>
<evidence type="ECO:0000256" key="2">
    <source>
        <dbReference type="ARBA" id="ARBA00022963"/>
    </source>
</evidence>
<organism evidence="5">
    <name type="scientific">hydrothermal vent metagenome</name>
    <dbReference type="NCBI Taxonomy" id="652676"/>
    <lineage>
        <taxon>unclassified sequences</taxon>
        <taxon>metagenomes</taxon>
        <taxon>ecological metagenomes</taxon>
    </lineage>
</organism>
<dbReference type="AlphaFoldDB" id="A0A3B1AGN3"/>
<keyword evidence="2" id="KW-0442">Lipid degradation</keyword>
<feature type="domain" description="PNPLA" evidence="4">
    <location>
        <begin position="15"/>
        <end position="228"/>
    </location>
</feature>
<proteinExistence type="predicted"/>
<dbReference type="Gene3D" id="3.40.1090.10">
    <property type="entry name" value="Cytosolic phospholipase A2 catalytic domain"/>
    <property type="match status" value="1"/>
</dbReference>
<dbReference type="PANTHER" id="PTHR14226:SF57">
    <property type="entry name" value="BLR7027 PROTEIN"/>
    <property type="match status" value="1"/>
</dbReference>
<dbReference type="EMBL" id="UOFS01000046">
    <property type="protein sequence ID" value="VAX00821.1"/>
    <property type="molecule type" value="Genomic_DNA"/>
</dbReference>
<evidence type="ECO:0000313" key="5">
    <source>
        <dbReference type="EMBL" id="VAX00821.1"/>
    </source>
</evidence>
<evidence type="ECO:0000256" key="1">
    <source>
        <dbReference type="ARBA" id="ARBA00022801"/>
    </source>
</evidence>
<keyword evidence="1" id="KW-0378">Hydrolase</keyword>
<dbReference type="SUPFAM" id="SSF52151">
    <property type="entry name" value="FabD/lysophospholipase-like"/>
    <property type="match status" value="1"/>
</dbReference>
<accession>A0A3B1AGN3</accession>
<dbReference type="InterPro" id="IPR050301">
    <property type="entry name" value="NTE"/>
</dbReference>
<dbReference type="PANTHER" id="PTHR14226">
    <property type="entry name" value="NEUROPATHY TARGET ESTERASE/SWISS CHEESE D.MELANOGASTER"/>
    <property type="match status" value="1"/>
</dbReference>
<dbReference type="GO" id="GO:0016042">
    <property type="term" value="P:lipid catabolic process"/>
    <property type="evidence" value="ECO:0007669"/>
    <property type="project" value="UniProtKB-KW"/>
</dbReference>
<dbReference type="GO" id="GO:0016787">
    <property type="term" value="F:hydrolase activity"/>
    <property type="evidence" value="ECO:0007669"/>
    <property type="project" value="UniProtKB-KW"/>
</dbReference>
<dbReference type="Pfam" id="PF01734">
    <property type="entry name" value="Patatin"/>
    <property type="match status" value="1"/>
</dbReference>
<reference evidence="5" key="1">
    <citation type="submission" date="2018-06" db="EMBL/GenBank/DDBJ databases">
        <authorList>
            <person name="Zhirakovskaya E."/>
        </authorList>
    </citation>
    <scope>NUCLEOTIDE SEQUENCE</scope>
</reference>